<keyword evidence="2" id="KW-0812">Transmembrane</keyword>
<keyword evidence="2" id="KW-1133">Transmembrane helix</keyword>
<keyword evidence="2" id="KW-0472">Membrane</keyword>
<feature type="domain" description="YdbS-like PH" evidence="3">
    <location>
        <begin position="479"/>
        <end position="549"/>
    </location>
</feature>
<dbReference type="RefSeq" id="WP_236589764.1">
    <property type="nucleotide sequence ID" value="NZ_CAMYEK010000019.1"/>
</dbReference>
<evidence type="ECO:0000313" key="5">
    <source>
        <dbReference type="Proteomes" id="UP000250245"/>
    </source>
</evidence>
<dbReference type="InterPro" id="IPR005182">
    <property type="entry name" value="YdbS-like_PH"/>
</dbReference>
<evidence type="ECO:0000313" key="4">
    <source>
        <dbReference type="EMBL" id="SQB63408.1"/>
    </source>
</evidence>
<gene>
    <name evidence="4" type="ORF">NCTC11820_00179</name>
</gene>
<name>A0A2X2YAY1_9ACTO</name>
<evidence type="ECO:0000256" key="1">
    <source>
        <dbReference type="SAM" id="MobiDB-lite"/>
    </source>
</evidence>
<evidence type="ECO:0000259" key="3">
    <source>
        <dbReference type="Pfam" id="PF03703"/>
    </source>
</evidence>
<proteinExistence type="predicted"/>
<protein>
    <submittedName>
        <fullName evidence="4">Bacterial membrane flanked domain</fullName>
    </submittedName>
</protein>
<dbReference type="Proteomes" id="UP000250245">
    <property type="component" value="Unassembled WGS sequence"/>
</dbReference>
<organism evidence="4 5">
    <name type="scientific">Mobiluncus curtisii</name>
    <dbReference type="NCBI Taxonomy" id="2051"/>
    <lineage>
        <taxon>Bacteria</taxon>
        <taxon>Bacillati</taxon>
        <taxon>Actinomycetota</taxon>
        <taxon>Actinomycetes</taxon>
        <taxon>Actinomycetales</taxon>
        <taxon>Actinomycetaceae</taxon>
        <taxon>Mobiluncus</taxon>
    </lineage>
</organism>
<dbReference type="GeneID" id="55564670"/>
<feature type="transmembrane region" description="Helical" evidence="2">
    <location>
        <begin position="269"/>
        <end position="292"/>
    </location>
</feature>
<reference evidence="4 5" key="1">
    <citation type="submission" date="2018-06" db="EMBL/GenBank/DDBJ databases">
        <authorList>
            <consortium name="Pathogen Informatics"/>
            <person name="Doyle S."/>
        </authorList>
    </citation>
    <scope>NUCLEOTIDE SEQUENCE [LARGE SCALE GENOMIC DNA]</scope>
    <source>
        <strain evidence="4 5">NCTC11820</strain>
    </source>
</reference>
<feature type="transmembrane region" description="Helical" evidence="2">
    <location>
        <begin position="54"/>
        <end position="73"/>
    </location>
</feature>
<dbReference type="EMBL" id="UASJ01000001">
    <property type="protein sequence ID" value="SQB63408.1"/>
    <property type="molecule type" value="Genomic_DNA"/>
</dbReference>
<dbReference type="PANTHER" id="PTHR34473:SF2">
    <property type="entry name" value="UPF0699 TRANSMEMBRANE PROTEIN YDBT"/>
    <property type="match status" value="1"/>
</dbReference>
<dbReference type="AlphaFoldDB" id="A0A2X2YAY1"/>
<feature type="domain" description="YdbS-like PH" evidence="3">
    <location>
        <begin position="120"/>
        <end position="198"/>
    </location>
</feature>
<accession>A0A2X2YAY1</accession>
<evidence type="ECO:0000256" key="2">
    <source>
        <dbReference type="SAM" id="Phobius"/>
    </source>
</evidence>
<feature type="region of interest" description="Disordered" evidence="1">
    <location>
        <begin position="1"/>
        <end position="40"/>
    </location>
</feature>
<dbReference type="Pfam" id="PF03703">
    <property type="entry name" value="bPH_2"/>
    <property type="match status" value="2"/>
</dbReference>
<feature type="transmembrane region" description="Helical" evidence="2">
    <location>
        <begin position="94"/>
        <end position="116"/>
    </location>
</feature>
<sequence>MTQPIDPGWEPSEGTPKESSAPMPSQGSSEGIPASSDLSSVTAQPPVWRKVHPLTPLTQMWGVLVALVAIIYSQLDLIRDISKAMAAIRSTGKVLPVLLFSLLGIVVLLLLLVLFAYLSWRFTAYALTDEAVLFRHGIIFKKERHMRLNRIQAVDVIAPLVPRLLGLAKLHVDSAGASGSQIDIMYLKASQAQELRAEVLTKASGQKTVANRAVDTTNSLTNSTKIIGIGEAGLVGDLPAASGEAPETKLYEIPTEMLVGSILRSVSTWFAVLLIPLLLVLGLIPAIAIFMSGDADSFWAALLVAPQALLGVLAGIFATITAIGQKVNEGWNFTAAASADGIRLRHGLTTHDSQTIPPGRVHAVVLKQPFLWRSKDWWRVELTMAGYQGTSEGNGGNKSKTSSHVMLPVGTRAQALQALWMMEHDLGAVTDLNGAEIGTAGTNLLEVMMYGSGPAPGIFTASPKARWFDWITWNRKAAVLTTTMVMIRDGRITRRVSFVPHCRMQSVALRQGPAQRALGMANVKLHLVPGVVPTTVYHLPTSSAQSLWELQVSHADMARDKEPPAAWLERVISNTQPCADSNEEQTDIFREE</sequence>
<dbReference type="PANTHER" id="PTHR34473">
    <property type="entry name" value="UPF0699 TRANSMEMBRANE PROTEIN YDBS"/>
    <property type="match status" value="1"/>
</dbReference>
<feature type="transmembrane region" description="Helical" evidence="2">
    <location>
        <begin position="298"/>
        <end position="323"/>
    </location>
</feature>